<keyword evidence="3" id="KW-1185">Reference proteome</keyword>
<accession>A0A367UKZ5</accession>
<gene>
    <name evidence="2" type="ORF">TH5_01805</name>
</gene>
<dbReference type="EMBL" id="JPWA01000001">
    <property type="protein sequence ID" value="RCK07802.1"/>
    <property type="molecule type" value="Genomic_DNA"/>
</dbReference>
<name>A0A367UKZ5_9PROT</name>
<proteinExistence type="predicted"/>
<dbReference type="RefSeq" id="WP_114120420.1">
    <property type="nucleotide sequence ID" value="NZ_JPWA01000001.1"/>
</dbReference>
<dbReference type="AlphaFoldDB" id="A0A367UKZ5"/>
<organism evidence="2 3">
    <name type="scientific">Thalassospira xianhensis MCCC 1A02616</name>
    <dbReference type="NCBI Taxonomy" id="1177929"/>
    <lineage>
        <taxon>Bacteria</taxon>
        <taxon>Pseudomonadati</taxon>
        <taxon>Pseudomonadota</taxon>
        <taxon>Alphaproteobacteria</taxon>
        <taxon>Rhodospirillales</taxon>
        <taxon>Thalassospiraceae</taxon>
        <taxon>Thalassospira</taxon>
    </lineage>
</organism>
<dbReference type="Proteomes" id="UP000252419">
    <property type="component" value="Unassembled WGS sequence"/>
</dbReference>
<feature type="transmembrane region" description="Helical" evidence="1">
    <location>
        <begin position="20"/>
        <end position="36"/>
    </location>
</feature>
<evidence type="ECO:0000313" key="3">
    <source>
        <dbReference type="Proteomes" id="UP000252419"/>
    </source>
</evidence>
<feature type="transmembrane region" description="Helical" evidence="1">
    <location>
        <begin position="48"/>
        <end position="69"/>
    </location>
</feature>
<reference evidence="2 3" key="1">
    <citation type="submission" date="2014-07" db="EMBL/GenBank/DDBJ databases">
        <title>Draft genome sequence of Thalassospira xianhensis P-4 (MCCC 1A02616).</title>
        <authorList>
            <person name="Lai Q."/>
            <person name="Shao Z."/>
        </authorList>
    </citation>
    <scope>NUCLEOTIDE SEQUENCE [LARGE SCALE GENOMIC DNA]</scope>
    <source>
        <strain evidence="2 3">MCCC 1A02616</strain>
    </source>
</reference>
<keyword evidence="1" id="KW-1133">Transmembrane helix</keyword>
<sequence length="227" mass="24723">MTSKLTSLAFDRFENSGVEFKALAAVAVGGITAFTIRDFTDASTVNFLVGMALGGTAVVSAASATNWAVKTTMKNVREFFDLPEDAFMTKSGKAWHAEISKIEYAARVKSGDGAGSEDVFVVKQEGQDPVVIDNPEIYRQIVKGMRDSDKFSVLKKDQIANYQDGKLQETIKLHVDRNVGYMRGEPGIKCSEILVRNQVTGVEKSYSPEEFHAERNAKADVAASVPA</sequence>
<keyword evidence="1" id="KW-0472">Membrane</keyword>
<evidence type="ECO:0000313" key="2">
    <source>
        <dbReference type="EMBL" id="RCK07802.1"/>
    </source>
</evidence>
<evidence type="ECO:0000256" key="1">
    <source>
        <dbReference type="SAM" id="Phobius"/>
    </source>
</evidence>
<keyword evidence="1" id="KW-0812">Transmembrane</keyword>
<comment type="caution">
    <text evidence="2">The sequence shown here is derived from an EMBL/GenBank/DDBJ whole genome shotgun (WGS) entry which is preliminary data.</text>
</comment>
<protein>
    <submittedName>
        <fullName evidence="2">Uncharacterized protein</fullName>
    </submittedName>
</protein>